<dbReference type="EC" id="2.7.13.3" evidence="2"/>
<evidence type="ECO:0000259" key="9">
    <source>
        <dbReference type="PROSITE" id="PS50110"/>
    </source>
</evidence>
<feature type="modified residue" description="4-aspartylphosphate" evidence="5">
    <location>
        <position position="837"/>
    </location>
</feature>
<feature type="region of interest" description="Disordered" evidence="6">
    <location>
        <begin position="690"/>
        <end position="747"/>
    </location>
</feature>
<dbReference type="Pfam" id="PF02518">
    <property type="entry name" value="HATPase_c"/>
    <property type="match status" value="1"/>
</dbReference>
<feature type="region of interest" description="Disordered" evidence="6">
    <location>
        <begin position="264"/>
        <end position="324"/>
    </location>
</feature>
<keyword evidence="7" id="KW-0812">Transmembrane</keyword>
<evidence type="ECO:0000256" key="1">
    <source>
        <dbReference type="ARBA" id="ARBA00000085"/>
    </source>
</evidence>
<dbReference type="InterPro" id="IPR036890">
    <property type="entry name" value="HATPase_C_sf"/>
</dbReference>
<evidence type="ECO:0000256" key="7">
    <source>
        <dbReference type="SAM" id="Phobius"/>
    </source>
</evidence>
<proteinExistence type="predicted"/>
<dbReference type="InterPro" id="IPR005467">
    <property type="entry name" value="His_kinase_dom"/>
</dbReference>
<dbReference type="GO" id="GO:0009927">
    <property type="term" value="F:histidine phosphotransfer kinase activity"/>
    <property type="evidence" value="ECO:0007669"/>
    <property type="project" value="TreeGrafter"/>
</dbReference>
<feature type="domain" description="Histidine kinase" evidence="8">
    <location>
        <begin position="306"/>
        <end position="583"/>
    </location>
</feature>
<dbReference type="PANTHER" id="PTHR43047:SF69">
    <property type="entry name" value="HISTIDINE KINASE CONTAINING CHEY-HOMOLOGOUS RECEIVER DOMAIN-RELATED"/>
    <property type="match status" value="1"/>
</dbReference>
<dbReference type="InterPro" id="IPR004358">
    <property type="entry name" value="Sig_transdc_His_kin-like_C"/>
</dbReference>
<evidence type="ECO:0000256" key="6">
    <source>
        <dbReference type="SAM" id="MobiDB-lite"/>
    </source>
</evidence>
<reference evidence="10" key="1">
    <citation type="submission" date="2014-11" db="EMBL/GenBank/DDBJ databases">
        <authorList>
            <person name="Otto D Thomas"/>
            <person name="Naeem Raeece"/>
        </authorList>
    </citation>
    <scope>NUCLEOTIDE SEQUENCE</scope>
</reference>
<dbReference type="SUPFAM" id="SSF52172">
    <property type="entry name" value="CheY-like"/>
    <property type="match status" value="1"/>
</dbReference>
<evidence type="ECO:0000256" key="3">
    <source>
        <dbReference type="ARBA" id="ARBA00022679"/>
    </source>
</evidence>
<name>A0A0G4G153_9ALVE</name>
<organism evidence="10">
    <name type="scientific">Chromera velia CCMP2878</name>
    <dbReference type="NCBI Taxonomy" id="1169474"/>
    <lineage>
        <taxon>Eukaryota</taxon>
        <taxon>Sar</taxon>
        <taxon>Alveolata</taxon>
        <taxon>Colpodellida</taxon>
        <taxon>Chromeraceae</taxon>
        <taxon>Chromera</taxon>
    </lineage>
</organism>
<gene>
    <name evidence="10" type="ORF">Cvel_531</name>
</gene>
<dbReference type="EMBL" id="CDMZ01000773">
    <property type="protein sequence ID" value="CEM21212.1"/>
    <property type="molecule type" value="Genomic_DNA"/>
</dbReference>
<evidence type="ECO:0000256" key="2">
    <source>
        <dbReference type="ARBA" id="ARBA00012438"/>
    </source>
</evidence>
<evidence type="ECO:0000259" key="8">
    <source>
        <dbReference type="PROSITE" id="PS50109"/>
    </source>
</evidence>
<protein>
    <recommendedName>
        <fullName evidence="2">histidine kinase</fullName>
        <ecNumber evidence="2">2.7.13.3</ecNumber>
    </recommendedName>
</protein>
<feature type="compositionally biased region" description="Polar residues" evidence="6">
    <location>
        <begin position="717"/>
        <end position="736"/>
    </location>
</feature>
<dbReference type="VEuPathDB" id="CryptoDB:Cvel_531"/>
<dbReference type="GO" id="GO:0000155">
    <property type="term" value="F:phosphorelay sensor kinase activity"/>
    <property type="evidence" value="ECO:0007669"/>
    <property type="project" value="TreeGrafter"/>
</dbReference>
<accession>A0A0G4G153</accession>
<keyword evidence="7" id="KW-1133">Transmembrane helix</keyword>
<feature type="transmembrane region" description="Helical" evidence="7">
    <location>
        <begin position="72"/>
        <end position="93"/>
    </location>
</feature>
<dbReference type="SMART" id="SM00448">
    <property type="entry name" value="REC"/>
    <property type="match status" value="1"/>
</dbReference>
<dbReference type="Gene3D" id="3.30.565.10">
    <property type="entry name" value="Histidine kinase-like ATPase, C-terminal domain"/>
    <property type="match status" value="1"/>
</dbReference>
<feature type="compositionally biased region" description="Basic and acidic residues" evidence="6">
    <location>
        <begin position="302"/>
        <end position="314"/>
    </location>
</feature>
<feature type="domain" description="Response regulatory" evidence="9">
    <location>
        <begin position="781"/>
        <end position="907"/>
    </location>
</feature>
<dbReference type="PROSITE" id="PS50109">
    <property type="entry name" value="HIS_KIN"/>
    <property type="match status" value="1"/>
</dbReference>
<dbReference type="InterPro" id="IPR001789">
    <property type="entry name" value="Sig_transdc_resp-reg_receiver"/>
</dbReference>
<feature type="transmembrane region" description="Helical" evidence="7">
    <location>
        <begin position="105"/>
        <end position="125"/>
    </location>
</feature>
<evidence type="ECO:0000313" key="10">
    <source>
        <dbReference type="EMBL" id="CEM21212.1"/>
    </source>
</evidence>
<comment type="catalytic activity">
    <reaction evidence="1">
        <text>ATP + protein L-histidine = ADP + protein N-phospho-L-histidine.</text>
        <dbReference type="EC" id="2.7.13.3"/>
    </reaction>
</comment>
<keyword evidence="3" id="KW-0808">Transferase</keyword>
<evidence type="ECO:0000256" key="5">
    <source>
        <dbReference type="PROSITE-ProRule" id="PRU00169"/>
    </source>
</evidence>
<feature type="compositionally biased region" description="Basic and acidic residues" evidence="6">
    <location>
        <begin position="269"/>
        <end position="286"/>
    </location>
</feature>
<dbReference type="GO" id="GO:0005886">
    <property type="term" value="C:plasma membrane"/>
    <property type="evidence" value="ECO:0007669"/>
    <property type="project" value="TreeGrafter"/>
</dbReference>
<dbReference type="CDD" id="cd17546">
    <property type="entry name" value="REC_hyHK_CKI1_RcsC-like"/>
    <property type="match status" value="1"/>
</dbReference>
<dbReference type="PhylomeDB" id="A0A0G4G153"/>
<dbReference type="InterPro" id="IPR003594">
    <property type="entry name" value="HATPase_dom"/>
</dbReference>
<keyword evidence="7" id="KW-0472">Membrane</keyword>
<dbReference type="Pfam" id="PF00072">
    <property type="entry name" value="Response_reg"/>
    <property type="match status" value="1"/>
</dbReference>
<keyword evidence="5" id="KW-0597">Phosphoprotein</keyword>
<dbReference type="PANTHER" id="PTHR43047">
    <property type="entry name" value="TWO-COMPONENT HISTIDINE PROTEIN KINASE"/>
    <property type="match status" value="1"/>
</dbReference>
<keyword evidence="4" id="KW-0418">Kinase</keyword>
<dbReference type="InterPro" id="IPR011006">
    <property type="entry name" value="CheY-like_superfamily"/>
</dbReference>
<sequence length="907" mass="99462">MDAGVNSAGAAGKFLLSFDAWRIHAAKRQLARASLMILISVFFQAVFVFGTSILNLVQEVENEEDEQEETSILQLCIGFIGMSVHILLASPWLRQRPEDTFDKYLNGTLVVLAVCFDSFSLPFLFAGAGAREAYKPTHTLDALWPAIVLSMFDVKKAWYLGILVGHGLVWAVAHLGFCEFDIEAWVTDMVPIVTYFSFLAVSSHSRRGTLVDCFEMNLLREQAEDGYKRFLSYMMHEMRNPIGGAMFLLDDLEFASRRALSLSGTTNNRRGDRRESLGESDSSGRLKKERSHLSLALSRNLLQDRGDNEKEKNPPDSFPTPTQMQTAHGMEMEFLQRKIRSSLESMKSVCDDVLTLEKVQKRGFEYLVSTTDPIAWLRELSDLEKLSMNAENINLKVNIEIAPDLDQAFASQAVGAAADWLHLRQVAVNFLSNARKFTKARGVVTLRFQVERLLPSVIPPECVLSDSESENPVQQANSSRRGHVCDVVRSSTGLPESIYVCGWVRIGFSVTDKGAGLSASDKEKLFLPYSQIRAGELQRGGGSGLGLCISKMFVEAHWGGKVGADSEGPGLGSCFFYSMYAPLVAIQKAKRKGSPASQFPFSISSTASRVWEQEKEIAKRTNFPDIDASSPVSACLEDMLLPAEDRRLSRENCLERGKAVRGGGGDQACHSTRSLDAGLGGSCAFEGPSLTKSLRSERDGHSRTSLGGGMRCGSGDRLSQSHIEGPTSGSWANGLSTDGKADGGTTFDSAQQELLPEPEEMPAGLPPMMQEQVRAYAANFDCLVVDDIWVCAFGAFRTMERLGYRPWMCLSGERTVEVVEKLSVGGGLERLRVILMDKDMPGIDGPETIRRLKDVFSRKGATQPFVIGITGEVAGPGMTVLKEAGANAVLPKPCRPESLKAELDKLN</sequence>
<dbReference type="SUPFAM" id="SSF55874">
    <property type="entry name" value="ATPase domain of HSP90 chaperone/DNA topoisomerase II/histidine kinase"/>
    <property type="match status" value="1"/>
</dbReference>
<dbReference type="PRINTS" id="PR00344">
    <property type="entry name" value="BCTRLSENSOR"/>
</dbReference>
<feature type="transmembrane region" description="Helical" evidence="7">
    <location>
        <begin position="35"/>
        <end position="57"/>
    </location>
</feature>
<dbReference type="Gene3D" id="3.40.50.2300">
    <property type="match status" value="1"/>
</dbReference>
<evidence type="ECO:0000256" key="4">
    <source>
        <dbReference type="ARBA" id="ARBA00022777"/>
    </source>
</evidence>
<dbReference type="AlphaFoldDB" id="A0A0G4G153"/>
<dbReference type="SMART" id="SM00387">
    <property type="entry name" value="HATPase_c"/>
    <property type="match status" value="1"/>
</dbReference>
<dbReference type="PROSITE" id="PS50110">
    <property type="entry name" value="RESPONSE_REGULATORY"/>
    <property type="match status" value="1"/>
</dbReference>